<accession>A0A0M3K0F1</accession>
<gene>
    <name evidence="2" type="ORF">ASIM_LOCUS13713</name>
</gene>
<protein>
    <submittedName>
        <fullName evidence="2 4">Uncharacterized protein</fullName>
    </submittedName>
</protein>
<dbReference type="OrthoDB" id="5866563at2759"/>
<dbReference type="AlphaFoldDB" id="A0A0M3K0F1"/>
<keyword evidence="3" id="KW-1185">Reference proteome</keyword>
<evidence type="ECO:0000256" key="1">
    <source>
        <dbReference type="SAM" id="MobiDB-lite"/>
    </source>
</evidence>
<proteinExistence type="predicted"/>
<feature type="compositionally biased region" description="Polar residues" evidence="1">
    <location>
        <begin position="7"/>
        <end position="21"/>
    </location>
</feature>
<evidence type="ECO:0000313" key="4">
    <source>
        <dbReference type="WBParaSite" id="ASIM_0001428501-mRNA-1"/>
    </source>
</evidence>
<feature type="region of interest" description="Disordered" evidence="1">
    <location>
        <begin position="1"/>
        <end position="26"/>
    </location>
</feature>
<reference evidence="2 3" key="2">
    <citation type="submission" date="2018-11" db="EMBL/GenBank/DDBJ databases">
        <authorList>
            <consortium name="Pathogen Informatics"/>
        </authorList>
    </citation>
    <scope>NUCLEOTIDE SEQUENCE [LARGE SCALE GENOMIC DNA]</scope>
</reference>
<evidence type="ECO:0000313" key="2">
    <source>
        <dbReference type="EMBL" id="VDK50394.1"/>
    </source>
</evidence>
<dbReference type="EMBL" id="UYRR01031474">
    <property type="protein sequence ID" value="VDK50394.1"/>
    <property type="molecule type" value="Genomic_DNA"/>
</dbReference>
<sequence length="219" mass="24582">MDEKDTQSASIPLTSSASVNRNPKPAIRSFSESYNRSFNVRPHVNFQSTTTDNTTSERPPFVRAQSIRETVSNTARFFGVPLADSNNQQQSLSCNANLNTNEGSRWKLRRLRYMNRCYGGVNETARKELDLRGEDHFGDSNKLTDDLLDISPSQLATPLATPTPITPIGFFDITPTLRQQSLSRSGSVDSHVSRMLPPLERRDSVAKMAWDRFSSIVQK</sequence>
<organism evidence="4">
    <name type="scientific">Anisakis simplex</name>
    <name type="common">Herring worm</name>
    <dbReference type="NCBI Taxonomy" id="6269"/>
    <lineage>
        <taxon>Eukaryota</taxon>
        <taxon>Metazoa</taxon>
        <taxon>Ecdysozoa</taxon>
        <taxon>Nematoda</taxon>
        <taxon>Chromadorea</taxon>
        <taxon>Rhabditida</taxon>
        <taxon>Spirurina</taxon>
        <taxon>Ascaridomorpha</taxon>
        <taxon>Ascaridoidea</taxon>
        <taxon>Anisakidae</taxon>
        <taxon>Anisakis</taxon>
        <taxon>Anisakis simplex complex</taxon>
    </lineage>
</organism>
<evidence type="ECO:0000313" key="3">
    <source>
        <dbReference type="Proteomes" id="UP000267096"/>
    </source>
</evidence>
<dbReference type="Proteomes" id="UP000267096">
    <property type="component" value="Unassembled WGS sequence"/>
</dbReference>
<name>A0A0M3K0F1_ANISI</name>
<reference evidence="4" key="1">
    <citation type="submission" date="2017-02" db="UniProtKB">
        <authorList>
            <consortium name="WormBaseParasite"/>
        </authorList>
    </citation>
    <scope>IDENTIFICATION</scope>
</reference>
<dbReference type="WBParaSite" id="ASIM_0001428501-mRNA-1">
    <property type="protein sequence ID" value="ASIM_0001428501-mRNA-1"/>
    <property type="gene ID" value="ASIM_0001428501"/>
</dbReference>